<evidence type="ECO:0000313" key="1">
    <source>
        <dbReference type="EMBL" id="KAI4804554.1"/>
    </source>
</evidence>
<dbReference type="EMBL" id="CM043799">
    <property type="protein sequence ID" value="KAI4804554.1"/>
    <property type="molecule type" value="Genomic_DNA"/>
</dbReference>
<comment type="caution">
    <text evidence="1">The sequence shown here is derived from an EMBL/GenBank/DDBJ whole genome shotgun (WGS) entry which is preliminary data.</text>
</comment>
<organism evidence="1 2">
    <name type="scientific">Chaenocephalus aceratus</name>
    <name type="common">Blackfin icefish</name>
    <name type="synonym">Chaenichthys aceratus</name>
    <dbReference type="NCBI Taxonomy" id="36190"/>
    <lineage>
        <taxon>Eukaryota</taxon>
        <taxon>Metazoa</taxon>
        <taxon>Chordata</taxon>
        <taxon>Craniata</taxon>
        <taxon>Vertebrata</taxon>
        <taxon>Euteleostomi</taxon>
        <taxon>Actinopterygii</taxon>
        <taxon>Neopterygii</taxon>
        <taxon>Teleostei</taxon>
        <taxon>Neoteleostei</taxon>
        <taxon>Acanthomorphata</taxon>
        <taxon>Eupercaria</taxon>
        <taxon>Perciformes</taxon>
        <taxon>Notothenioidei</taxon>
        <taxon>Channichthyidae</taxon>
        <taxon>Chaenocephalus</taxon>
    </lineage>
</organism>
<sequence>MTGRLNGVAKQLTDDIPWLVAVACAAHRLALAVRGPQRRANRSAALRNAATTLSLSDLKVKEVKDTRWLSQEMAIQNRGGTCQPSYCSC</sequence>
<proteinExistence type="predicted"/>
<evidence type="ECO:0000313" key="2">
    <source>
        <dbReference type="Proteomes" id="UP001057452"/>
    </source>
</evidence>
<gene>
    <name evidence="1" type="ORF">KUCAC02_026179</name>
</gene>
<reference evidence="1" key="1">
    <citation type="submission" date="2022-05" db="EMBL/GenBank/DDBJ databases">
        <title>Chromosome-level genome of Chaenocephalus aceratus.</title>
        <authorList>
            <person name="Park H."/>
        </authorList>
    </citation>
    <scope>NUCLEOTIDE SEQUENCE</scope>
    <source>
        <strain evidence="1">KU_202001</strain>
    </source>
</reference>
<name>A0ACB9VWR7_CHAAC</name>
<dbReference type="Proteomes" id="UP001057452">
    <property type="component" value="Chromosome 15"/>
</dbReference>
<keyword evidence="2" id="KW-1185">Reference proteome</keyword>
<accession>A0ACB9VWR7</accession>
<protein>
    <submittedName>
        <fullName evidence="1">Uncharacterized protein</fullName>
    </submittedName>
</protein>